<dbReference type="AlphaFoldDB" id="A0A1C3JJC9"/>
<sequence>MYLHSNAAITSIQFTNHSRNPLSCINQRKLSIEFSVLFTLAIHLTLNSKLVNQYQTYVKQKEFLKSGKNLRNRCELREPKKN</sequence>
<reference evidence="2" key="1">
    <citation type="submission" date="2016-06" db="EMBL/GenBank/DDBJ databases">
        <authorList>
            <person name="Rodrigo-Torres L."/>
            <person name="Arahal D.R."/>
        </authorList>
    </citation>
    <scope>NUCLEOTIDE SEQUENCE [LARGE SCALE GENOMIC DNA]</scope>
    <source>
        <strain evidence="2">CECT 7224</strain>
    </source>
</reference>
<dbReference type="EMBL" id="FLQZ01000110">
    <property type="protein sequence ID" value="SBT15155.1"/>
    <property type="molecule type" value="Genomic_DNA"/>
</dbReference>
<evidence type="ECO:0000313" key="1">
    <source>
        <dbReference type="EMBL" id="SBT15155.1"/>
    </source>
</evidence>
<gene>
    <name evidence="1" type="ORF">VCE7224_03942</name>
</gene>
<dbReference type="Proteomes" id="UP000092819">
    <property type="component" value="Unassembled WGS sequence"/>
</dbReference>
<evidence type="ECO:0000313" key="2">
    <source>
        <dbReference type="Proteomes" id="UP000092819"/>
    </source>
</evidence>
<name>A0A1C3JJC9_9VIBR</name>
<proteinExistence type="predicted"/>
<accession>A0A1C3JJC9</accession>
<organism evidence="1 2">
    <name type="scientific">Vibrio celticus</name>
    <dbReference type="NCBI Taxonomy" id="446372"/>
    <lineage>
        <taxon>Bacteria</taxon>
        <taxon>Pseudomonadati</taxon>
        <taxon>Pseudomonadota</taxon>
        <taxon>Gammaproteobacteria</taxon>
        <taxon>Vibrionales</taxon>
        <taxon>Vibrionaceae</taxon>
        <taxon>Vibrio</taxon>
    </lineage>
</organism>
<protein>
    <submittedName>
        <fullName evidence="1">Uncharacterized protein</fullName>
    </submittedName>
</protein>
<keyword evidence="2" id="KW-1185">Reference proteome</keyword>